<accession>D6SK58</accession>
<dbReference type="InterPro" id="IPR050764">
    <property type="entry name" value="CbbQ/NirQ/NorQ/GpvN"/>
</dbReference>
<name>D6SK58_9BACT</name>
<dbReference type="InterPro" id="IPR003593">
    <property type="entry name" value="AAA+_ATPase"/>
</dbReference>
<proteinExistence type="predicted"/>
<sequence>MSRQHTDIIQSILDTINQGLLDKPFEIRLALASFLAGGHLLIQDIPGVGKTTLALSMARTLGLDFARIQMTSDMLPGDVLGVSMFDPRTNEFCFHPGPIFHSIVLADEINRSSPRTQSALLEAMAEKQVSADGRTYPLPEAFLVIATQNPLEEHGVNPLPNSQMDRFMMSITLGYPGPGSEKDMLTKGATVPDFEAVVSQEELLSLRQSCKDVFLSDEIARMILELTHATRDHAEVKTGLSPRGMLALKSSAQAWAMLEQRDYIIPQDLFNTAYSVMIHRLSLDPGKDRDLLVRKIIHETWG</sequence>
<dbReference type="InterPro" id="IPR011703">
    <property type="entry name" value="ATPase_AAA-3"/>
</dbReference>
<dbReference type="CDD" id="cd00009">
    <property type="entry name" value="AAA"/>
    <property type="match status" value="1"/>
</dbReference>
<dbReference type="RefSeq" id="WP_008869380.1">
    <property type="nucleotide sequence ID" value="NZ_ACJN02000001.1"/>
</dbReference>
<dbReference type="OrthoDB" id="9808397at2"/>
<dbReference type="Pfam" id="PF07726">
    <property type="entry name" value="AAA_3"/>
    <property type="match status" value="1"/>
</dbReference>
<evidence type="ECO:0000259" key="1">
    <source>
        <dbReference type="SMART" id="SM00382"/>
    </source>
</evidence>
<dbReference type="Proteomes" id="UP000005496">
    <property type="component" value="Unassembled WGS sequence"/>
</dbReference>
<dbReference type="SUPFAM" id="SSF52540">
    <property type="entry name" value="P-loop containing nucleoside triphosphate hydrolases"/>
    <property type="match status" value="1"/>
</dbReference>
<protein>
    <submittedName>
        <fullName evidence="2">ATPase associated with various cellular activities AAA_3</fullName>
    </submittedName>
</protein>
<keyword evidence="3" id="KW-1185">Reference proteome</keyword>
<gene>
    <name evidence="2" type="ORF">Dthio_PD3724</name>
</gene>
<feature type="domain" description="AAA+ ATPase" evidence="1">
    <location>
        <begin position="36"/>
        <end position="177"/>
    </location>
</feature>
<dbReference type="PIRSF" id="PIRSF002849">
    <property type="entry name" value="AAA_ATPase_chaperone_MoxR_prd"/>
    <property type="match status" value="1"/>
</dbReference>
<dbReference type="InterPro" id="IPR041628">
    <property type="entry name" value="ChlI/MoxR_AAA_lid"/>
</dbReference>
<dbReference type="PANTHER" id="PTHR42759">
    <property type="entry name" value="MOXR FAMILY PROTEIN"/>
    <property type="match status" value="1"/>
</dbReference>
<comment type="caution">
    <text evidence="2">The sequence shown here is derived from an EMBL/GenBank/DDBJ whole genome shotgun (WGS) entry which is preliminary data.</text>
</comment>
<evidence type="ECO:0000313" key="2">
    <source>
        <dbReference type="EMBL" id="EFI36261.1"/>
    </source>
</evidence>
<dbReference type="EMBL" id="ACJN02000001">
    <property type="protein sequence ID" value="EFI36261.1"/>
    <property type="molecule type" value="Genomic_DNA"/>
</dbReference>
<dbReference type="Pfam" id="PF17863">
    <property type="entry name" value="AAA_lid_2"/>
    <property type="match status" value="1"/>
</dbReference>
<dbReference type="Gene3D" id="3.40.50.300">
    <property type="entry name" value="P-loop containing nucleotide triphosphate hydrolases"/>
    <property type="match status" value="1"/>
</dbReference>
<reference evidence="2" key="1">
    <citation type="submission" date="2010-05" db="EMBL/GenBank/DDBJ databases">
        <title>The draft genome of Desulfonatronospira thiodismutans ASO3-1.</title>
        <authorList>
            <consortium name="US DOE Joint Genome Institute (JGI-PGF)"/>
            <person name="Lucas S."/>
            <person name="Copeland A."/>
            <person name="Lapidus A."/>
            <person name="Cheng J.-F."/>
            <person name="Bruce D."/>
            <person name="Goodwin L."/>
            <person name="Pitluck S."/>
            <person name="Chertkov O."/>
            <person name="Brettin T."/>
            <person name="Detter J.C."/>
            <person name="Han C."/>
            <person name="Land M.L."/>
            <person name="Hauser L."/>
            <person name="Kyrpides N."/>
            <person name="Mikhailova N."/>
            <person name="Muyzer G."/>
            <person name="Woyke T."/>
        </authorList>
    </citation>
    <scope>NUCLEOTIDE SEQUENCE [LARGE SCALE GENOMIC DNA]</scope>
    <source>
        <strain evidence="2">ASO3-1</strain>
    </source>
</reference>
<dbReference type="GO" id="GO:0016887">
    <property type="term" value="F:ATP hydrolysis activity"/>
    <property type="evidence" value="ECO:0007669"/>
    <property type="project" value="InterPro"/>
</dbReference>
<dbReference type="eggNOG" id="COG0714">
    <property type="taxonomic scope" value="Bacteria"/>
</dbReference>
<dbReference type="AlphaFoldDB" id="D6SK58"/>
<organism evidence="2 3">
    <name type="scientific">Desulfonatronospira thiodismutans ASO3-1</name>
    <dbReference type="NCBI Taxonomy" id="555779"/>
    <lineage>
        <taxon>Bacteria</taxon>
        <taxon>Pseudomonadati</taxon>
        <taxon>Thermodesulfobacteriota</taxon>
        <taxon>Desulfovibrionia</taxon>
        <taxon>Desulfovibrionales</taxon>
        <taxon>Desulfonatronovibrionaceae</taxon>
        <taxon>Desulfonatronospira</taxon>
    </lineage>
</organism>
<evidence type="ECO:0000313" key="3">
    <source>
        <dbReference type="Proteomes" id="UP000005496"/>
    </source>
</evidence>
<dbReference type="SMART" id="SM00382">
    <property type="entry name" value="AAA"/>
    <property type="match status" value="1"/>
</dbReference>
<dbReference type="PANTHER" id="PTHR42759:SF5">
    <property type="entry name" value="METHANOL DEHYDROGENASE REGULATOR"/>
    <property type="match status" value="1"/>
</dbReference>
<dbReference type="GO" id="GO:0005524">
    <property type="term" value="F:ATP binding"/>
    <property type="evidence" value="ECO:0007669"/>
    <property type="project" value="InterPro"/>
</dbReference>
<dbReference type="Gene3D" id="1.10.8.80">
    <property type="entry name" value="Magnesium chelatase subunit I, C-Terminal domain"/>
    <property type="match status" value="1"/>
</dbReference>
<dbReference type="InterPro" id="IPR027417">
    <property type="entry name" value="P-loop_NTPase"/>
</dbReference>